<name>A0A0N7LTI4_9RHOB</name>
<dbReference type="AlphaFoldDB" id="A0A0N7LTI4"/>
<dbReference type="Proteomes" id="UP000051298">
    <property type="component" value="Unassembled WGS sequence"/>
</dbReference>
<gene>
    <name evidence="1" type="ORF">THS5294_02082</name>
</gene>
<reference evidence="1 2" key="1">
    <citation type="submission" date="2015-09" db="EMBL/GenBank/DDBJ databases">
        <authorList>
            <consortium name="Swine Surveillance"/>
        </authorList>
    </citation>
    <scope>NUCLEOTIDE SEQUENCE [LARGE SCALE GENOMIC DNA]</scope>
    <source>
        <strain evidence="1 2">CECT 5294</strain>
    </source>
</reference>
<sequence>MFNAEKPSLDELPSSAQLIRSTVIAAASAVVILVTVVLPAEYNIDPTGIGGVLGLAEMGEIKTQLAEEAEADRLLELEVTGGDQSSFLDGIFGLFVGAAHAQEAEVWRDETTFTLAPGDSAEWKLVMTEGQTAEYRMLVEGGRVNFDLHGHGGGQSVTYERGRGSTGEEGEIVAAFDGEHGWFWRNRDSETATVTVQVRGEYAEFKDAS</sequence>
<dbReference type="RefSeq" id="WP_058123680.1">
    <property type="nucleotide sequence ID" value="NZ_CYRX01000030.1"/>
</dbReference>
<accession>A0A0N7LTI4</accession>
<dbReference type="EMBL" id="CYRX01000030">
    <property type="protein sequence ID" value="CUH60786.1"/>
    <property type="molecule type" value="Genomic_DNA"/>
</dbReference>
<proteinExistence type="predicted"/>
<organism evidence="1 2">
    <name type="scientific">Thalassobacter stenotrophicus</name>
    <dbReference type="NCBI Taxonomy" id="266809"/>
    <lineage>
        <taxon>Bacteria</taxon>
        <taxon>Pseudomonadati</taxon>
        <taxon>Pseudomonadota</taxon>
        <taxon>Alphaproteobacteria</taxon>
        <taxon>Rhodobacterales</taxon>
        <taxon>Roseobacteraceae</taxon>
        <taxon>Thalassobacter</taxon>
    </lineage>
</organism>
<evidence type="ECO:0000313" key="2">
    <source>
        <dbReference type="Proteomes" id="UP000051298"/>
    </source>
</evidence>
<protein>
    <recommendedName>
        <fullName evidence="3">Transmembrane anchor protein</fullName>
    </recommendedName>
</protein>
<evidence type="ECO:0008006" key="3">
    <source>
        <dbReference type="Google" id="ProtNLM"/>
    </source>
</evidence>
<evidence type="ECO:0000313" key="1">
    <source>
        <dbReference type="EMBL" id="CUH60786.1"/>
    </source>
</evidence>